<dbReference type="Pfam" id="PF00188">
    <property type="entry name" value="CAP"/>
    <property type="match status" value="1"/>
</dbReference>
<evidence type="ECO:0000313" key="7">
    <source>
        <dbReference type="EMBL" id="MFB2891522.1"/>
    </source>
</evidence>
<dbReference type="Proteomes" id="UP001576784">
    <property type="component" value="Unassembled WGS sequence"/>
</dbReference>
<dbReference type="CDD" id="cd05379">
    <property type="entry name" value="CAP_bacterial"/>
    <property type="match status" value="1"/>
</dbReference>
<dbReference type="SUPFAM" id="SSF55797">
    <property type="entry name" value="PR-1-like"/>
    <property type="match status" value="1"/>
</dbReference>
<comment type="subcellular location">
    <subcellularLocation>
        <location evidence="1">Membrane</location>
    </subcellularLocation>
</comment>
<reference evidence="7 8" key="1">
    <citation type="submission" date="2024-09" db="EMBL/GenBank/DDBJ databases">
        <title>Floridaenema gen nov. (Aerosakkonemataceae, Aerosakkonematales ord. nov., Cyanobacteria) from benthic tropical and subtropical fresh waters, with the description of four new species.</title>
        <authorList>
            <person name="Moretto J.A."/>
            <person name="Berthold D.E."/>
            <person name="Lefler F.W."/>
            <person name="Huang I.-S."/>
            <person name="Laughinghouse H. IV."/>
        </authorList>
    </citation>
    <scope>NUCLEOTIDE SEQUENCE [LARGE SCALE GENOMIC DNA]</scope>
    <source>
        <strain evidence="7 8">BLCC-F50</strain>
    </source>
</reference>
<keyword evidence="5" id="KW-0472">Membrane</keyword>
<dbReference type="SUPFAM" id="SSF51120">
    <property type="entry name" value="beta-Roll"/>
    <property type="match status" value="1"/>
</dbReference>
<dbReference type="InterPro" id="IPR035940">
    <property type="entry name" value="CAP_sf"/>
</dbReference>
<dbReference type="InterPro" id="IPR001343">
    <property type="entry name" value="Hemolysn_Ca-bd"/>
</dbReference>
<evidence type="ECO:0000256" key="1">
    <source>
        <dbReference type="ARBA" id="ARBA00004370"/>
    </source>
</evidence>
<dbReference type="Pfam" id="PF00353">
    <property type="entry name" value="HemolysinCabind"/>
    <property type="match status" value="3"/>
</dbReference>
<evidence type="ECO:0000256" key="5">
    <source>
        <dbReference type="ARBA" id="ARBA00023136"/>
    </source>
</evidence>
<dbReference type="InterPro" id="IPR018511">
    <property type="entry name" value="Hemolysin-typ_Ca-bd_CS"/>
</dbReference>
<gene>
    <name evidence="7" type="ORF">ACE1CI_01115</name>
</gene>
<keyword evidence="8" id="KW-1185">Reference proteome</keyword>
<keyword evidence="2" id="KW-0800">Toxin</keyword>
<dbReference type="InterPro" id="IPR003995">
    <property type="entry name" value="RTX_toxin_determinant-A"/>
</dbReference>
<keyword evidence="3" id="KW-0677">Repeat</keyword>
<evidence type="ECO:0000313" key="8">
    <source>
        <dbReference type="Proteomes" id="UP001576784"/>
    </source>
</evidence>
<dbReference type="PROSITE" id="PS00330">
    <property type="entry name" value="HEMOLYSIN_CALCIUM"/>
    <property type="match status" value="1"/>
</dbReference>
<dbReference type="Gene3D" id="2.150.10.10">
    <property type="entry name" value="Serralysin-like metalloprotease, C-terminal"/>
    <property type="match status" value="2"/>
</dbReference>
<dbReference type="PRINTS" id="PR01488">
    <property type="entry name" value="RTXTOXINA"/>
</dbReference>
<dbReference type="RefSeq" id="WP_413261199.1">
    <property type="nucleotide sequence ID" value="NZ_JBHFNR010000009.1"/>
</dbReference>
<comment type="caution">
    <text evidence="7">The sequence shown here is derived from an EMBL/GenBank/DDBJ whole genome shotgun (WGS) entry which is preliminary data.</text>
</comment>
<evidence type="ECO:0000256" key="3">
    <source>
        <dbReference type="ARBA" id="ARBA00022737"/>
    </source>
</evidence>
<dbReference type="Gene3D" id="3.40.33.10">
    <property type="entry name" value="CAP"/>
    <property type="match status" value="1"/>
</dbReference>
<dbReference type="PANTHER" id="PTHR31157:SF1">
    <property type="entry name" value="SCP DOMAIN-CONTAINING PROTEIN"/>
    <property type="match status" value="1"/>
</dbReference>
<dbReference type="EMBL" id="JBHFNR010000009">
    <property type="protein sequence ID" value="MFB2891522.1"/>
    <property type="molecule type" value="Genomic_DNA"/>
</dbReference>
<name>A0ABV4XJB7_9CYAN</name>
<evidence type="ECO:0000259" key="6">
    <source>
        <dbReference type="Pfam" id="PF00188"/>
    </source>
</evidence>
<accession>A0ABV4XJB7</accession>
<organism evidence="7 8">
    <name type="scientific">Floridaenema flaviceps BLCC-F50</name>
    <dbReference type="NCBI Taxonomy" id="3153642"/>
    <lineage>
        <taxon>Bacteria</taxon>
        <taxon>Bacillati</taxon>
        <taxon>Cyanobacteriota</taxon>
        <taxon>Cyanophyceae</taxon>
        <taxon>Oscillatoriophycideae</taxon>
        <taxon>Aerosakkonematales</taxon>
        <taxon>Aerosakkonemataceae</taxon>
        <taxon>Floridanema</taxon>
        <taxon>Floridanema flaviceps</taxon>
    </lineage>
</organism>
<dbReference type="PRINTS" id="PR00313">
    <property type="entry name" value="CABNDNGRPT"/>
</dbReference>
<protein>
    <submittedName>
        <fullName evidence="7">CAP domain-containing protein</fullName>
    </submittedName>
</protein>
<proteinExistence type="predicted"/>
<dbReference type="InterPro" id="IPR011049">
    <property type="entry name" value="Serralysin-like_metalloprot_C"/>
</dbReference>
<keyword evidence="4" id="KW-0843">Virulence</keyword>
<sequence length="349" mass="37310">MNSYFINRVLELTNIERSKYGLQPLTSNPLLAQAAQTHSQNMALQDFYSHTGLDGSQPWDRIKAAGYQYSQAAENIYASPTTPEAAVEGWMNSPGHRANILNPAYREIGIGYYFLENDTGNVNWHHYWTQNFATPLNDTPTNPLIIGTPGNDLLTGSAGNDTLLGAAGNDTIRGAAGDDYLNGNIDNDFVFGDEGNDLVCGGQGDDFVVGGAGNDFHVNGNKGNDQVFGGDGDDTVYGGQGNDIVQGEAGNDRLYGDLGADTLIGGAGTDTYVLREDAPDIIYYNGFEDFIGLTSDLSFGKLRFVQGFDEFVKDGQIEAQIINASTGNLLAVLPGVNITSLAADDFVSV</sequence>
<evidence type="ECO:0000256" key="2">
    <source>
        <dbReference type="ARBA" id="ARBA00022656"/>
    </source>
</evidence>
<evidence type="ECO:0000256" key="4">
    <source>
        <dbReference type="ARBA" id="ARBA00023026"/>
    </source>
</evidence>
<dbReference type="PANTHER" id="PTHR31157">
    <property type="entry name" value="SCP DOMAIN-CONTAINING PROTEIN"/>
    <property type="match status" value="1"/>
</dbReference>
<feature type="domain" description="SCP" evidence="6">
    <location>
        <begin position="10"/>
        <end position="132"/>
    </location>
</feature>
<dbReference type="InterPro" id="IPR014044">
    <property type="entry name" value="CAP_dom"/>
</dbReference>